<keyword evidence="10" id="KW-0406">Ion transport</keyword>
<keyword evidence="4" id="KW-1003">Cell membrane</keyword>
<dbReference type="FunFam" id="1.10.287.70:FF:000001">
    <property type="entry name" value="Sodium channel protein"/>
    <property type="match status" value="1"/>
</dbReference>
<feature type="transmembrane region" description="Helical" evidence="19">
    <location>
        <begin position="1157"/>
        <end position="1176"/>
    </location>
</feature>
<dbReference type="InterPro" id="IPR043203">
    <property type="entry name" value="VGCC_Ca_Na"/>
</dbReference>
<dbReference type="GO" id="GO:0019228">
    <property type="term" value="P:neuronal action potential"/>
    <property type="evidence" value="ECO:0007669"/>
    <property type="project" value="TreeGrafter"/>
</dbReference>
<feature type="transmembrane region" description="Helical" evidence="19">
    <location>
        <begin position="1302"/>
        <end position="1321"/>
    </location>
</feature>
<evidence type="ECO:0000313" key="21">
    <source>
        <dbReference type="Ensembl" id="ENSLCAP00010008349.1"/>
    </source>
</evidence>
<dbReference type="CDD" id="cd13433">
    <property type="entry name" value="Na_channel_gate"/>
    <property type="match status" value="1"/>
</dbReference>
<feature type="transmembrane region" description="Helical" evidence="19">
    <location>
        <begin position="375"/>
        <end position="399"/>
    </location>
</feature>
<evidence type="ECO:0000313" key="22">
    <source>
        <dbReference type="Proteomes" id="UP000314980"/>
    </source>
</evidence>
<keyword evidence="12" id="KW-1015">Disulfide bond</keyword>
<dbReference type="PANTHER" id="PTHR10037">
    <property type="entry name" value="VOLTAGE-GATED CATION CHANNEL CALCIUM AND SODIUM"/>
    <property type="match status" value="1"/>
</dbReference>
<feature type="transmembrane region" description="Helical" evidence="19">
    <location>
        <begin position="984"/>
        <end position="1007"/>
    </location>
</feature>
<dbReference type="InterPro" id="IPR027359">
    <property type="entry name" value="Volt_channel_dom_sf"/>
</dbReference>
<keyword evidence="5 19" id="KW-0812">Transmembrane</keyword>
<feature type="domain" description="EF-hand" evidence="20">
    <location>
        <begin position="1496"/>
        <end position="1531"/>
    </location>
</feature>
<keyword evidence="9" id="KW-0915">Sodium</keyword>
<evidence type="ECO:0000256" key="1">
    <source>
        <dbReference type="ARBA" id="ARBA00004651"/>
    </source>
</evidence>
<feature type="transmembrane region" description="Helical" evidence="19">
    <location>
        <begin position="959"/>
        <end position="977"/>
    </location>
</feature>
<comment type="function">
    <text evidence="16">Pore-forming subunit of a voltage-gated sodium (Nav) channel that directly mediates the depolarizing phase of action potentials in excitable membranes. Navs, also called VGSCs (voltage-gated sodium channels) or VDSCs (voltage-dependent sodium channels), operate by switching between closed and open conformations depending on the voltage difference across the membrane. In the open conformation they allow Na(+) ions to selectively pass through the pore, along their electrochemical gradient. The influx of Na+ ions provokes membrane depolarization, initiating the propagation of electrical signals throughout cells and tissues.</text>
</comment>
<sequence>RMVSLLPPVGTEAFRHFTPASLEEIQRPSEAEEKEQQERKQVDEKDRLKQPAHLEAGKPLPFIYGDPPPELLNTPLEELDPFYQSQTTFVVLSKGNVIHRFNAEPACYLLSPFNRLRTFAIRILVHSYPLSLTSHDTAEYVFTAVYTFEIIIKTVSRGFCIGRFTFLRDPWNWLDVIVVGSIFLTEFIYLGKVTPVLWIVPRTLKIIAVCPGQCLCKTVGAVAQSVKRLAGVIVLTALSLSVLAVIGLQVFMGSLRQKCVIMPLLGNLTDIDLTGYHDNETGSSDFNFYKYINSSENYYYFPGQLDALVCGNSSDSGRCPEGYVCLRAGRNPNYGFTSYDSFGWCLLDMFRLMTLDFWENLIQLTYRAAGKISTITFVLLVFPTCSCLLSLIMAVVAMVSIEQDRADVAEAKQREEEFIQVLEVMRRREEEEEGEVSVAAPGISEVLKSSCASVRRQRRLVLGFVFIVDMFVFMLINAMNLAVPKMFSVADLGQWWSVVRAIGPPKGGRNVSVNSCVVSDDRILCPPCCLTCLRWNCCGCWRWLKQRLYTLVTHPFFDFGVVVCLILNTIFIMLSIKSLVTVEMLLRIMAMDPYGYFQVSWNVFDSIIVIISLLELAFADIEGLSVLVSMRVLRLARWWPTFHMLMKIIWASVRALRNLTLVLLIMVFTFTVVDCELPRWHMNDLFHTFLLIFRILCGEWIETLWDCMEVSGQSVCLIFFMMVVVIGNLLVLNLFLALLLSSSTGDNLTSPKERREGNLQITINRIKGGGAWIKTWILEHIWTLRGKQYHPKPDHKGRSLYFCRYSAVDSEFMCFQRFSGCILSPVVDSKKDDTKENLGLTSVTSDQMETITEKTHLRTATVTVQTHTHTHSSEINNSSDQPLCLPGCYRCCPFLDVDTSQGTGRVWSNMRRACFSIVQHRYFEVFIIVIILLSSAVLEDIHLQQHQVLQMVLDKADQVFTYLFLLEMLLKWIAFGFKKYFTSVWCWLDFLILAMSLMSLTLGMMGYSELGAGVSLRTLRALRPLRILSRFQGLRVVLRTLTLTLPSMFDALLVALVVWLIFSIIGVNLFAGKFYYCFNETSEEFFTPDLVNNKTECLNLIMANFTEVRWKNIKVHFDNVAMGYLSLLHMVSVNGWLDVTYAAVESQPVYEANLYMYLYFICFIIIGRFFTFNLFIRASINALDQLRHKTGKHVFMTEEQQKLSRALKRPFSEKPQKPVPRPQNKCQALLFDLVTNPYFEVFMVVVICMNAVALMVETDVQTIEKEEILYWIHFIFIIIFFIECLLKIIALRQHYFSDCLNIIDLVIVSQSIVGVFLADLLEKYLFSLNHVLPLLRLARISRIIHLVPGTRGIRTLLLAFRMSLPALFNICFLLFILMFTFSIFGMISFGHIKYGAMIDDMTNFETFVNSMICLLIMTTRVGWDGLLLPILNTPPDCDPYIENPGSTVRGDCGSPMVGIIFFVSYITLSILLVVQMFITVALEIFNMDDAEHLSDDNLQMFYKTWKMFDPDASQVIEYSQLSDFCSALQDPLRIPKPNTLKLTHMDLPLLPGDKIHCADILLALTAQVFGDSGKMDSLKDRLERKFTTDNSSKVPYEPISSTLRRKQEEVAATVIQRAYKKHLLQHRDAGEMGAEPAGEASGASGV</sequence>
<keyword evidence="7" id="KW-0851">Voltage-gated channel</keyword>
<evidence type="ECO:0000256" key="9">
    <source>
        <dbReference type="ARBA" id="ARBA00023053"/>
    </source>
</evidence>
<evidence type="ECO:0000259" key="20">
    <source>
        <dbReference type="PROSITE" id="PS50222"/>
    </source>
</evidence>
<evidence type="ECO:0000256" key="19">
    <source>
        <dbReference type="SAM" id="Phobius"/>
    </source>
</evidence>
<evidence type="ECO:0000256" key="10">
    <source>
        <dbReference type="ARBA" id="ARBA00023065"/>
    </source>
</evidence>
<reference evidence="22" key="1">
    <citation type="submission" date="2015-09" db="EMBL/GenBank/DDBJ databases">
        <authorList>
            <person name="Sai Rama Sridatta P."/>
        </authorList>
    </citation>
    <scope>NUCLEOTIDE SEQUENCE [LARGE SCALE GENOMIC DNA]</scope>
</reference>
<reference evidence="21" key="3">
    <citation type="submission" date="2025-09" db="UniProtKB">
        <authorList>
            <consortium name="Ensembl"/>
        </authorList>
    </citation>
    <scope>IDENTIFICATION</scope>
</reference>
<dbReference type="Gene3D" id="1.20.5.1190">
    <property type="entry name" value="iswi atpase"/>
    <property type="match status" value="1"/>
</dbReference>
<dbReference type="InterPro" id="IPR002048">
    <property type="entry name" value="EF_hand_dom"/>
</dbReference>
<name>A0A4W6C3P1_LATCA</name>
<dbReference type="FunFam" id="1.20.120.350:FF:000003">
    <property type="entry name" value="Voltage-dependent sodium channel"/>
    <property type="match status" value="1"/>
</dbReference>
<evidence type="ECO:0000256" key="8">
    <source>
        <dbReference type="ARBA" id="ARBA00022989"/>
    </source>
</evidence>
<evidence type="ECO:0000256" key="2">
    <source>
        <dbReference type="ARBA" id="ARBA00022448"/>
    </source>
</evidence>
<feature type="transmembrane region" description="Helical" evidence="19">
    <location>
        <begin position="173"/>
        <end position="191"/>
    </location>
</feature>
<comment type="subunit">
    <text evidence="17">Voltage-gated sodium (Nav) channels consist of an ion-conducting alpha subunit which is functional on its own associated with regulatory beta subunits.</text>
</comment>
<dbReference type="InterPro" id="IPR044564">
    <property type="entry name" value="Na_chnl_inactivation_gate"/>
</dbReference>
<evidence type="ECO:0000256" key="7">
    <source>
        <dbReference type="ARBA" id="ARBA00022882"/>
    </source>
</evidence>
<dbReference type="Gene3D" id="1.20.120.350">
    <property type="entry name" value="Voltage-gated potassium channels. Chain C"/>
    <property type="match status" value="4"/>
</dbReference>
<dbReference type="GeneTree" id="ENSGT00940000167873"/>
<evidence type="ECO:0000256" key="14">
    <source>
        <dbReference type="ARBA" id="ARBA00023303"/>
    </source>
</evidence>
<evidence type="ECO:0000256" key="5">
    <source>
        <dbReference type="ARBA" id="ARBA00022692"/>
    </source>
</evidence>
<feature type="transmembrane region" description="Helical" evidence="19">
    <location>
        <begin position="229"/>
        <end position="252"/>
    </location>
</feature>
<evidence type="ECO:0000256" key="17">
    <source>
        <dbReference type="ARBA" id="ARBA00064899"/>
    </source>
</evidence>
<feature type="transmembrane region" description="Helical" evidence="19">
    <location>
        <begin position="717"/>
        <end position="740"/>
    </location>
</feature>
<proteinExistence type="inferred from homology"/>
<reference evidence="21" key="2">
    <citation type="submission" date="2025-08" db="UniProtKB">
        <authorList>
            <consortium name="Ensembl"/>
        </authorList>
    </citation>
    <scope>IDENTIFICATION</scope>
</reference>
<dbReference type="GO" id="GO:0086010">
    <property type="term" value="P:membrane depolarization during action potential"/>
    <property type="evidence" value="ECO:0007669"/>
    <property type="project" value="TreeGrafter"/>
</dbReference>
<dbReference type="PANTHER" id="PTHR10037:SF223">
    <property type="entry name" value="SODIUM CHANNEL PROTEIN TYPE 4 SUBUNIT ALPHA"/>
    <property type="match status" value="1"/>
</dbReference>
<dbReference type="InterPro" id="IPR005821">
    <property type="entry name" value="Ion_trans_dom"/>
</dbReference>
<evidence type="ECO:0000256" key="15">
    <source>
        <dbReference type="ARBA" id="ARBA00038083"/>
    </source>
</evidence>
<feature type="transmembrane region" description="Helical" evidence="19">
    <location>
        <begin position="1366"/>
        <end position="1392"/>
    </location>
</feature>
<feature type="transmembrane region" description="Helical" evidence="19">
    <location>
        <begin position="460"/>
        <end position="483"/>
    </location>
</feature>
<protein>
    <recommendedName>
        <fullName evidence="20">EF-hand domain-containing protein</fullName>
    </recommendedName>
</protein>
<feature type="region of interest" description="Disordered" evidence="18">
    <location>
        <begin position="17"/>
        <end position="50"/>
    </location>
</feature>
<keyword evidence="13" id="KW-0739">Sodium transport</keyword>
<dbReference type="InParanoid" id="A0A4W6C3P1"/>
<dbReference type="GO" id="GO:0001518">
    <property type="term" value="C:voltage-gated sodium channel complex"/>
    <property type="evidence" value="ECO:0007669"/>
    <property type="project" value="TreeGrafter"/>
</dbReference>
<dbReference type="Gene3D" id="1.10.287.70">
    <property type="match status" value="4"/>
</dbReference>
<dbReference type="STRING" id="8187.ENSLCAP00010008349"/>
<keyword evidence="14" id="KW-0407">Ion channel</keyword>
<organism evidence="21 22">
    <name type="scientific">Lates calcarifer</name>
    <name type="common">Barramundi</name>
    <name type="synonym">Holocentrus calcarifer</name>
    <dbReference type="NCBI Taxonomy" id="8187"/>
    <lineage>
        <taxon>Eukaryota</taxon>
        <taxon>Metazoa</taxon>
        <taxon>Chordata</taxon>
        <taxon>Craniata</taxon>
        <taxon>Vertebrata</taxon>
        <taxon>Euteleostomi</taxon>
        <taxon>Actinopterygii</taxon>
        <taxon>Neopterygii</taxon>
        <taxon>Teleostei</taxon>
        <taxon>Neoteleostei</taxon>
        <taxon>Acanthomorphata</taxon>
        <taxon>Carangaria</taxon>
        <taxon>Carangaria incertae sedis</taxon>
        <taxon>Centropomidae</taxon>
        <taxon>Lates</taxon>
    </lineage>
</organism>
<feature type="transmembrane region" description="Helical" evidence="19">
    <location>
        <begin position="1119"/>
        <end position="1137"/>
    </location>
</feature>
<feature type="transmembrane region" description="Helical" evidence="19">
    <location>
        <begin position="1459"/>
        <end position="1482"/>
    </location>
</feature>
<evidence type="ECO:0000256" key="6">
    <source>
        <dbReference type="ARBA" id="ARBA00022737"/>
    </source>
</evidence>
<keyword evidence="8 19" id="KW-1133">Transmembrane helix</keyword>
<dbReference type="GO" id="GO:0005509">
    <property type="term" value="F:calcium ion binding"/>
    <property type="evidence" value="ECO:0007669"/>
    <property type="project" value="InterPro"/>
</dbReference>
<evidence type="ECO:0000256" key="12">
    <source>
        <dbReference type="ARBA" id="ARBA00023157"/>
    </source>
</evidence>
<dbReference type="GO" id="GO:0005248">
    <property type="term" value="F:voltage-gated sodium channel activity"/>
    <property type="evidence" value="ECO:0007669"/>
    <property type="project" value="TreeGrafter"/>
</dbReference>
<dbReference type="Pfam" id="PF24609">
    <property type="entry name" value="IQ_SCN5A_C"/>
    <property type="match status" value="1"/>
</dbReference>
<dbReference type="FunFam" id="1.10.238.10:FF:000002">
    <property type="entry name" value="Sodium channel protein"/>
    <property type="match status" value="1"/>
</dbReference>
<dbReference type="PROSITE" id="PS50222">
    <property type="entry name" value="EF_HAND_2"/>
    <property type="match status" value="1"/>
</dbReference>
<keyword evidence="22" id="KW-1185">Reference proteome</keyword>
<dbReference type="Gene3D" id="1.10.238.10">
    <property type="entry name" value="EF-hand"/>
    <property type="match status" value="1"/>
</dbReference>
<dbReference type="Ensembl" id="ENSLCAT00010008543.1">
    <property type="protein sequence ID" value="ENSLCAP00010008349.1"/>
    <property type="gene ID" value="ENSLCAG00010004005.1"/>
</dbReference>
<feature type="transmembrane region" description="Helical" evidence="19">
    <location>
        <begin position="648"/>
        <end position="673"/>
    </location>
</feature>
<feature type="transmembrane region" description="Helical" evidence="19">
    <location>
        <begin position="559"/>
        <end position="586"/>
    </location>
</feature>
<evidence type="ECO:0000256" key="4">
    <source>
        <dbReference type="ARBA" id="ARBA00022475"/>
    </source>
</evidence>
<evidence type="ECO:0000256" key="3">
    <source>
        <dbReference type="ARBA" id="ARBA00022461"/>
    </source>
</evidence>
<feature type="transmembrane region" description="Helical" evidence="19">
    <location>
        <begin position="1238"/>
        <end position="1256"/>
    </location>
</feature>
<keyword evidence="6" id="KW-0677">Repeat</keyword>
<feature type="transmembrane region" description="Helical" evidence="19">
    <location>
        <begin position="1051"/>
        <end position="1071"/>
    </location>
</feature>
<comment type="similarity">
    <text evidence="15">Belongs to the sodium channel (TC 1.A.1.10) family. Nav1.4/SCN4A subfamily.</text>
</comment>
<keyword evidence="11 19" id="KW-0472">Membrane</keyword>
<feature type="transmembrane region" description="Helical" evidence="19">
    <location>
        <begin position="921"/>
        <end position="939"/>
    </location>
</feature>
<dbReference type="InterPro" id="IPR058542">
    <property type="entry name" value="IQ_SCN5A_C"/>
</dbReference>
<dbReference type="SUPFAM" id="SSF81324">
    <property type="entry name" value="Voltage-gated potassium channels"/>
    <property type="match status" value="4"/>
</dbReference>
<evidence type="ECO:0000256" key="16">
    <source>
        <dbReference type="ARBA" id="ARBA00055248"/>
    </source>
</evidence>
<accession>A0A4W6C3P1</accession>
<evidence type="ECO:0000256" key="18">
    <source>
        <dbReference type="SAM" id="MobiDB-lite"/>
    </source>
</evidence>
<keyword evidence="2" id="KW-0813">Transport</keyword>
<comment type="subcellular location">
    <subcellularLocation>
        <location evidence="1">Cell membrane</location>
        <topology evidence="1">Multi-pass membrane protein</topology>
    </subcellularLocation>
</comment>
<keyword evidence="3" id="KW-0894">Sodium channel</keyword>
<evidence type="ECO:0000256" key="11">
    <source>
        <dbReference type="ARBA" id="ARBA00023136"/>
    </source>
</evidence>
<feature type="transmembrane region" description="Helical" evidence="19">
    <location>
        <begin position="1268"/>
        <end position="1290"/>
    </location>
</feature>
<evidence type="ECO:0000256" key="13">
    <source>
        <dbReference type="ARBA" id="ARBA00023201"/>
    </source>
</evidence>
<dbReference type="Proteomes" id="UP000314980">
    <property type="component" value="Unassembled WGS sequence"/>
</dbReference>
<dbReference type="Pfam" id="PF00520">
    <property type="entry name" value="Ion_trans"/>
    <property type="match status" value="4"/>
</dbReference>
<feature type="compositionally biased region" description="Basic and acidic residues" evidence="18">
    <location>
        <begin position="24"/>
        <end position="49"/>
    </location>
</feature>